<dbReference type="EMBL" id="JAHXZJ010000002">
    <property type="protein sequence ID" value="KAH0564035.1"/>
    <property type="molecule type" value="Genomic_DNA"/>
</dbReference>
<feature type="transmembrane region" description="Helical" evidence="1">
    <location>
        <begin position="116"/>
        <end position="133"/>
    </location>
</feature>
<evidence type="ECO:0000313" key="2">
    <source>
        <dbReference type="EMBL" id="KAH0564035.1"/>
    </source>
</evidence>
<evidence type="ECO:0000313" key="3">
    <source>
        <dbReference type="Proteomes" id="UP000826195"/>
    </source>
</evidence>
<dbReference type="AlphaFoldDB" id="A0AAV7J2F6"/>
<reference evidence="2 3" key="1">
    <citation type="journal article" date="2021" name="J. Hered.">
        <title>A chromosome-level genome assembly of the parasitoid wasp, Cotesia glomerata (Hymenoptera: Braconidae).</title>
        <authorList>
            <person name="Pinto B.J."/>
            <person name="Weis J.J."/>
            <person name="Gamble T."/>
            <person name="Ode P.J."/>
            <person name="Paul R."/>
            <person name="Zaspel J.M."/>
        </authorList>
    </citation>
    <scope>NUCLEOTIDE SEQUENCE [LARGE SCALE GENOMIC DNA]</scope>
    <source>
        <strain evidence="2">CgM1</strain>
    </source>
</reference>
<organism evidence="2 3">
    <name type="scientific">Cotesia glomerata</name>
    <name type="common">Lepidopteran parasitic wasp</name>
    <name type="synonym">Apanteles glomeratus</name>
    <dbReference type="NCBI Taxonomy" id="32391"/>
    <lineage>
        <taxon>Eukaryota</taxon>
        <taxon>Metazoa</taxon>
        <taxon>Ecdysozoa</taxon>
        <taxon>Arthropoda</taxon>
        <taxon>Hexapoda</taxon>
        <taxon>Insecta</taxon>
        <taxon>Pterygota</taxon>
        <taxon>Neoptera</taxon>
        <taxon>Endopterygota</taxon>
        <taxon>Hymenoptera</taxon>
        <taxon>Apocrita</taxon>
        <taxon>Ichneumonoidea</taxon>
        <taxon>Braconidae</taxon>
        <taxon>Microgastrinae</taxon>
        <taxon>Cotesia</taxon>
    </lineage>
</organism>
<keyword evidence="1" id="KW-1133">Transmembrane helix</keyword>
<accession>A0AAV7J2F6</accession>
<name>A0AAV7J2F6_COTGL</name>
<evidence type="ECO:0000256" key="1">
    <source>
        <dbReference type="SAM" id="Phobius"/>
    </source>
</evidence>
<keyword evidence="1" id="KW-0472">Membrane</keyword>
<proteinExistence type="predicted"/>
<dbReference type="Proteomes" id="UP000826195">
    <property type="component" value="Unassembled WGS sequence"/>
</dbReference>
<keyword evidence="3" id="KW-1185">Reference proteome</keyword>
<comment type="caution">
    <text evidence="2">The sequence shown here is derived from an EMBL/GenBank/DDBJ whole genome shotgun (WGS) entry which is preliminary data.</text>
</comment>
<gene>
    <name evidence="2" type="ORF">KQX54_008851</name>
</gene>
<protein>
    <submittedName>
        <fullName evidence="2">Uncharacterized protein</fullName>
    </submittedName>
</protein>
<keyword evidence="1" id="KW-0812">Transmembrane</keyword>
<sequence length="139" mass="15799">MRLDVVVINRQSDRAHFLGMYACLSASGGPFSSGMLCCLMRIQYNIIIYIILVLRLHTLNPHLFPVPSSQPGIFGGVKWNGKPEGYNRRKPTARTQTTEQIWRFAANKRVLYGKKVIAMSLALGLLRIANHFFHMNPRL</sequence>